<name>A0A0D7A959_9AGAR</name>
<dbReference type="Proteomes" id="UP000054144">
    <property type="component" value="Unassembled WGS sequence"/>
</dbReference>
<keyword evidence="2" id="KW-1185">Reference proteome</keyword>
<dbReference type="EMBL" id="KN881953">
    <property type="protein sequence ID" value="KIY47280.1"/>
    <property type="molecule type" value="Genomic_DNA"/>
</dbReference>
<organism evidence="1 2">
    <name type="scientific">Fistulina hepatica ATCC 64428</name>
    <dbReference type="NCBI Taxonomy" id="1128425"/>
    <lineage>
        <taxon>Eukaryota</taxon>
        <taxon>Fungi</taxon>
        <taxon>Dikarya</taxon>
        <taxon>Basidiomycota</taxon>
        <taxon>Agaricomycotina</taxon>
        <taxon>Agaricomycetes</taxon>
        <taxon>Agaricomycetidae</taxon>
        <taxon>Agaricales</taxon>
        <taxon>Fistulinaceae</taxon>
        <taxon>Fistulina</taxon>
    </lineage>
</organism>
<protein>
    <submittedName>
        <fullName evidence="1">Uncharacterized protein</fullName>
    </submittedName>
</protein>
<gene>
    <name evidence="1" type="ORF">FISHEDRAFT_59765</name>
</gene>
<proteinExistence type="predicted"/>
<accession>A0A0D7A959</accession>
<dbReference type="AlphaFoldDB" id="A0A0D7A959"/>
<evidence type="ECO:0000313" key="1">
    <source>
        <dbReference type="EMBL" id="KIY47280.1"/>
    </source>
</evidence>
<reference evidence="1 2" key="1">
    <citation type="journal article" date="2015" name="Fungal Genet. Biol.">
        <title>Evolution of novel wood decay mechanisms in Agaricales revealed by the genome sequences of Fistulina hepatica and Cylindrobasidium torrendii.</title>
        <authorList>
            <person name="Floudas D."/>
            <person name="Held B.W."/>
            <person name="Riley R."/>
            <person name="Nagy L.G."/>
            <person name="Koehler G."/>
            <person name="Ransdell A.S."/>
            <person name="Younus H."/>
            <person name="Chow J."/>
            <person name="Chiniquy J."/>
            <person name="Lipzen A."/>
            <person name="Tritt A."/>
            <person name="Sun H."/>
            <person name="Haridas S."/>
            <person name="LaButti K."/>
            <person name="Ohm R.A."/>
            <person name="Kues U."/>
            <person name="Blanchette R.A."/>
            <person name="Grigoriev I.V."/>
            <person name="Minto R.E."/>
            <person name="Hibbett D.S."/>
        </authorList>
    </citation>
    <scope>NUCLEOTIDE SEQUENCE [LARGE SCALE GENOMIC DNA]</scope>
    <source>
        <strain evidence="1 2">ATCC 64428</strain>
    </source>
</reference>
<evidence type="ECO:0000313" key="2">
    <source>
        <dbReference type="Proteomes" id="UP000054144"/>
    </source>
</evidence>
<sequence>MSSQSQQANVPTPRLSYYDFLNEPAPTFGGLEEGGSSQLSTEFSYGPRSSTRHFAEKHLHGLRLVERPVLYKNLCSDPNLYEMYQESTKAQIMKDGIPSKRLMCYLPENKADIAMTMVQQIFEPIINMADILGWTPKETEIVSLECHAELYARDRLPQVQPTSPVSIQIDSAPGEERVKGQDTTTLQWMVQSAKFSTGGRDDPIFKHRWKSSNTRIDYIFAYYSPLGLLPKTNSTRVACLESYRKLLAGKTRTGKKAASQVQKAMPDRDEHYMEQGQIWTDLENTNEFVKAALPFELKARLRHGLISPASVKKFAGKDVDLSGTEQYEDETNEDKPVLALIHQMTRYAYNYGTPYIIGTDYQSWALILKKPENGWLTAANTKNATKRQMSWSLVEREHIEDAIAFMTYVTCAKVEVSPKSGPKTQDAWVPSGAGSLVHWFVDQISLALKQYNPKSEVYQAIAMRRKQDTERGVGKSR</sequence>